<feature type="compositionally biased region" description="Low complexity" evidence="1">
    <location>
        <begin position="93"/>
        <end position="113"/>
    </location>
</feature>
<gene>
    <name evidence="3" type="ORF">CCACVL1_26765</name>
</gene>
<feature type="transmembrane region" description="Helical" evidence="2">
    <location>
        <begin position="174"/>
        <end position="200"/>
    </location>
</feature>
<dbReference type="Gramene" id="OMO56139">
    <property type="protein sequence ID" value="OMO56139"/>
    <property type="gene ID" value="CCACVL1_26765"/>
</dbReference>
<evidence type="ECO:0000256" key="2">
    <source>
        <dbReference type="SAM" id="Phobius"/>
    </source>
</evidence>
<proteinExistence type="predicted"/>
<dbReference type="AlphaFoldDB" id="A0A1R3GDI2"/>
<feature type="transmembrane region" description="Helical" evidence="2">
    <location>
        <begin position="220"/>
        <end position="242"/>
    </location>
</feature>
<feature type="compositionally biased region" description="Pro residues" evidence="1">
    <location>
        <begin position="120"/>
        <end position="135"/>
    </location>
</feature>
<reference evidence="3 4" key="1">
    <citation type="submission" date="2013-09" db="EMBL/GenBank/DDBJ databases">
        <title>Corchorus capsularis genome sequencing.</title>
        <authorList>
            <person name="Alam M."/>
            <person name="Haque M.S."/>
            <person name="Islam M.S."/>
            <person name="Emdad E.M."/>
            <person name="Islam M.M."/>
            <person name="Ahmed B."/>
            <person name="Halim A."/>
            <person name="Hossen Q.M.M."/>
            <person name="Hossain M.Z."/>
            <person name="Ahmed R."/>
            <person name="Khan M.M."/>
            <person name="Islam R."/>
            <person name="Rashid M.M."/>
            <person name="Khan S.A."/>
            <person name="Rahman M.S."/>
            <person name="Alam M."/>
        </authorList>
    </citation>
    <scope>NUCLEOTIDE SEQUENCE [LARGE SCALE GENOMIC DNA]</scope>
    <source>
        <strain evidence="4">cv. CVL-1</strain>
        <tissue evidence="3">Whole seedling</tissue>
    </source>
</reference>
<keyword evidence="2" id="KW-1133">Transmembrane helix</keyword>
<keyword evidence="4" id="KW-1185">Reference proteome</keyword>
<sequence>MADLHPQGNEVQGGDGGEQAGGGNQDGGGLQPEGNQEAAAEIAVQVGENQVPVVNPQPENVNVNIPVQAQGGANQNIDEVPAPVIPQGPQSPAPQGGGNQVPVNVDVNPNPNEINEEEAPPPAPVIPPPPAPRSPPLNDDDNNNQVQQGTLEALRNMILGWFGITVNVETEKKILMVFTLVASITVAFFNILLFAIAIPMHKTKDNPHANDGTPVRPKDVVTGFRGVCIAIDVLLILAACYMKAFVKPNPGTRCAYELTAAFAFADLCLVAYDQDRTDNSIPVTGVLFGLSVLLFFASLWVNYGPWPSHCCGGNDEEAV</sequence>
<feature type="region of interest" description="Disordered" evidence="1">
    <location>
        <begin position="1"/>
        <end position="145"/>
    </location>
</feature>
<keyword evidence="2" id="KW-0812">Transmembrane</keyword>
<dbReference type="Proteomes" id="UP000188268">
    <property type="component" value="Unassembled WGS sequence"/>
</dbReference>
<keyword evidence="2" id="KW-0472">Membrane</keyword>
<feature type="compositionally biased region" description="Low complexity" evidence="1">
    <location>
        <begin position="44"/>
        <end position="68"/>
    </location>
</feature>
<organism evidence="3 4">
    <name type="scientific">Corchorus capsularis</name>
    <name type="common">Jute</name>
    <dbReference type="NCBI Taxonomy" id="210143"/>
    <lineage>
        <taxon>Eukaryota</taxon>
        <taxon>Viridiplantae</taxon>
        <taxon>Streptophyta</taxon>
        <taxon>Embryophyta</taxon>
        <taxon>Tracheophyta</taxon>
        <taxon>Spermatophyta</taxon>
        <taxon>Magnoliopsida</taxon>
        <taxon>eudicotyledons</taxon>
        <taxon>Gunneridae</taxon>
        <taxon>Pentapetalae</taxon>
        <taxon>rosids</taxon>
        <taxon>malvids</taxon>
        <taxon>Malvales</taxon>
        <taxon>Malvaceae</taxon>
        <taxon>Grewioideae</taxon>
        <taxon>Apeibeae</taxon>
        <taxon>Corchorus</taxon>
    </lineage>
</organism>
<feature type="transmembrane region" description="Helical" evidence="2">
    <location>
        <begin position="254"/>
        <end position="272"/>
    </location>
</feature>
<dbReference type="EMBL" id="AWWV01014532">
    <property type="protein sequence ID" value="OMO56139.1"/>
    <property type="molecule type" value="Genomic_DNA"/>
</dbReference>
<feature type="compositionally biased region" description="Pro residues" evidence="1">
    <location>
        <begin position="83"/>
        <end position="92"/>
    </location>
</feature>
<feature type="transmembrane region" description="Helical" evidence="2">
    <location>
        <begin position="284"/>
        <end position="303"/>
    </location>
</feature>
<comment type="caution">
    <text evidence="3">The sequence shown here is derived from an EMBL/GenBank/DDBJ whole genome shotgun (WGS) entry which is preliminary data.</text>
</comment>
<accession>A0A1R3GDI2</accession>
<evidence type="ECO:0000256" key="1">
    <source>
        <dbReference type="SAM" id="MobiDB-lite"/>
    </source>
</evidence>
<feature type="compositionally biased region" description="Gly residues" evidence="1">
    <location>
        <begin position="11"/>
        <end position="31"/>
    </location>
</feature>
<name>A0A1R3GDI2_COCAP</name>
<protein>
    <submittedName>
        <fullName evidence="3">Uncharacterized protein</fullName>
    </submittedName>
</protein>
<evidence type="ECO:0000313" key="4">
    <source>
        <dbReference type="Proteomes" id="UP000188268"/>
    </source>
</evidence>
<evidence type="ECO:0000313" key="3">
    <source>
        <dbReference type="EMBL" id="OMO56139.1"/>
    </source>
</evidence>